<dbReference type="EMBL" id="BJXJ01000012">
    <property type="protein sequence ID" value="GEM75375.1"/>
    <property type="molecule type" value="Genomic_DNA"/>
</dbReference>
<dbReference type="OrthoDB" id="9789841at2"/>
<keyword evidence="3" id="KW-1185">Reference proteome</keyword>
<proteinExistence type="predicted"/>
<dbReference type="InterPro" id="IPR004360">
    <property type="entry name" value="Glyas_Fos-R_dOase_dom"/>
</dbReference>
<reference evidence="2 3" key="1">
    <citation type="submission" date="2019-07" db="EMBL/GenBank/DDBJ databases">
        <title>Whole genome shotgun sequence of Vibrio sagamiensis NBRC 104589.</title>
        <authorList>
            <person name="Hosoyama A."/>
            <person name="Uohara A."/>
            <person name="Ohji S."/>
            <person name="Ichikawa N."/>
        </authorList>
    </citation>
    <scope>NUCLEOTIDE SEQUENCE [LARGE SCALE GENOMIC DNA]</scope>
    <source>
        <strain evidence="2 3">NBRC 104589</strain>
    </source>
</reference>
<evidence type="ECO:0000313" key="2">
    <source>
        <dbReference type="EMBL" id="GEM75375.1"/>
    </source>
</evidence>
<accession>A0A511QDJ3</accession>
<name>A0A511QDJ3_9VIBR</name>
<comment type="caution">
    <text evidence="2">The sequence shown here is derived from an EMBL/GenBank/DDBJ whole genome shotgun (WGS) entry which is preliminary data.</text>
</comment>
<dbReference type="PROSITE" id="PS51819">
    <property type="entry name" value="VOC"/>
    <property type="match status" value="1"/>
</dbReference>
<dbReference type="SUPFAM" id="SSF54593">
    <property type="entry name" value="Glyoxalase/Bleomycin resistance protein/Dihydroxybiphenyl dioxygenase"/>
    <property type="match status" value="1"/>
</dbReference>
<dbReference type="Gene3D" id="3.10.180.10">
    <property type="entry name" value="2,3-Dihydroxybiphenyl 1,2-Dioxygenase, domain 1"/>
    <property type="match status" value="1"/>
</dbReference>
<feature type="domain" description="VOC" evidence="1">
    <location>
        <begin position="1"/>
        <end position="110"/>
    </location>
</feature>
<dbReference type="Proteomes" id="UP000321922">
    <property type="component" value="Unassembled WGS sequence"/>
</dbReference>
<dbReference type="CDD" id="cd06587">
    <property type="entry name" value="VOC"/>
    <property type="match status" value="1"/>
</dbReference>
<dbReference type="InterPro" id="IPR037523">
    <property type="entry name" value="VOC_core"/>
</dbReference>
<protein>
    <recommendedName>
        <fullName evidence="1">VOC domain-containing protein</fullName>
    </recommendedName>
</protein>
<evidence type="ECO:0000313" key="3">
    <source>
        <dbReference type="Proteomes" id="UP000321922"/>
    </source>
</evidence>
<gene>
    <name evidence="2" type="ORF">VSA01S_14870</name>
</gene>
<sequence length="245" mass="27675">MFSTVSIKANLAKDHENFYQNILGMTPTEHGWRFDNPGASLSFTDIGQTYQPKAQDLFWKIGITVVNLDLACQWLQQQGYFVTQPAQFRDIGYLAHLSDPNGMTIELLQTTFSGSTPPTELSHPIASGATVAHISVRCHDKQQMLSWCQQQGLILKSIQPVTDYGFTLYFFSWIDESLPNADLTAVENREWLWQRPYTLLEFQLIETEQPFVVPQEDEAGLFEITSQNGLIINSQSLHNAGLASK</sequence>
<dbReference type="AlphaFoldDB" id="A0A511QDJ3"/>
<dbReference type="RefSeq" id="WP_039983604.1">
    <property type="nucleotide sequence ID" value="NZ_BAOJ01000239.1"/>
</dbReference>
<dbReference type="Pfam" id="PF00903">
    <property type="entry name" value="Glyoxalase"/>
    <property type="match status" value="1"/>
</dbReference>
<evidence type="ECO:0000259" key="1">
    <source>
        <dbReference type="PROSITE" id="PS51819"/>
    </source>
</evidence>
<dbReference type="InterPro" id="IPR029068">
    <property type="entry name" value="Glyas_Bleomycin-R_OHBP_Dase"/>
</dbReference>
<organism evidence="2 3">
    <name type="scientific">Vibrio sagamiensis NBRC 104589</name>
    <dbReference type="NCBI Taxonomy" id="1219064"/>
    <lineage>
        <taxon>Bacteria</taxon>
        <taxon>Pseudomonadati</taxon>
        <taxon>Pseudomonadota</taxon>
        <taxon>Gammaproteobacteria</taxon>
        <taxon>Vibrionales</taxon>
        <taxon>Vibrionaceae</taxon>
        <taxon>Vibrio</taxon>
    </lineage>
</organism>